<feature type="domain" description="FecR protein" evidence="1">
    <location>
        <begin position="229"/>
        <end position="324"/>
    </location>
</feature>
<proteinExistence type="predicted"/>
<evidence type="ECO:0000259" key="2">
    <source>
        <dbReference type="Pfam" id="PF16344"/>
    </source>
</evidence>
<dbReference type="Proteomes" id="UP000316727">
    <property type="component" value="Unassembled WGS sequence"/>
</dbReference>
<dbReference type="FunFam" id="2.60.120.1440:FF:000001">
    <property type="entry name" value="Putative anti-sigma factor"/>
    <property type="match status" value="1"/>
</dbReference>
<gene>
    <name evidence="3" type="ORF">FJM65_19495</name>
</gene>
<evidence type="ECO:0000259" key="1">
    <source>
        <dbReference type="Pfam" id="PF04773"/>
    </source>
</evidence>
<reference evidence="3 4" key="1">
    <citation type="submission" date="2019-06" db="EMBL/GenBank/DDBJ databases">
        <title>A novel bacterium of genus Pontibacter, isolated from marine sediment.</title>
        <authorList>
            <person name="Huang H."/>
            <person name="Mo K."/>
            <person name="Hu Y."/>
        </authorList>
    </citation>
    <scope>NUCLEOTIDE SEQUENCE [LARGE SCALE GENOMIC DNA]</scope>
    <source>
        <strain evidence="3 4">HB172049</strain>
    </source>
</reference>
<dbReference type="InterPro" id="IPR006860">
    <property type="entry name" value="FecR"/>
</dbReference>
<dbReference type="InterPro" id="IPR012373">
    <property type="entry name" value="Ferrdict_sens_TM"/>
</dbReference>
<dbReference type="Pfam" id="PF16344">
    <property type="entry name" value="FecR_C"/>
    <property type="match status" value="1"/>
</dbReference>
<keyword evidence="4" id="KW-1185">Reference proteome</keyword>
<dbReference type="PANTHER" id="PTHR30273">
    <property type="entry name" value="PERIPLASMIC SIGNAL SENSOR AND SIGMA FACTOR ACTIVATOR FECR-RELATED"/>
    <property type="match status" value="1"/>
</dbReference>
<feature type="domain" description="Protein FecR C-terminal" evidence="2">
    <location>
        <begin position="364"/>
        <end position="431"/>
    </location>
</feature>
<accession>A0A501VX73</accession>
<comment type="caution">
    <text evidence="3">The sequence shown here is derived from an EMBL/GenBank/DDBJ whole genome shotgun (WGS) entry which is preliminary data.</text>
</comment>
<evidence type="ECO:0000313" key="4">
    <source>
        <dbReference type="Proteomes" id="UP000316727"/>
    </source>
</evidence>
<dbReference type="Gene3D" id="2.60.120.1440">
    <property type="match status" value="1"/>
</dbReference>
<protein>
    <submittedName>
        <fullName evidence="3">DUF4974 domain-containing protein</fullName>
    </submittedName>
</protein>
<dbReference type="PANTHER" id="PTHR30273:SF2">
    <property type="entry name" value="PROTEIN FECR"/>
    <property type="match status" value="1"/>
</dbReference>
<organism evidence="3 4">
    <name type="scientific">Pontibacter mangrovi</name>
    <dbReference type="NCBI Taxonomy" id="2589816"/>
    <lineage>
        <taxon>Bacteria</taxon>
        <taxon>Pseudomonadati</taxon>
        <taxon>Bacteroidota</taxon>
        <taxon>Cytophagia</taxon>
        <taxon>Cytophagales</taxon>
        <taxon>Hymenobacteraceae</taxon>
        <taxon>Pontibacter</taxon>
    </lineage>
</organism>
<evidence type="ECO:0000313" key="3">
    <source>
        <dbReference type="EMBL" id="TPE41032.1"/>
    </source>
</evidence>
<dbReference type="EMBL" id="VFRQ01000016">
    <property type="protein sequence ID" value="TPE41032.1"/>
    <property type="molecule type" value="Genomic_DNA"/>
</dbReference>
<name>A0A501VX73_9BACT</name>
<dbReference type="Pfam" id="PF04773">
    <property type="entry name" value="FecR"/>
    <property type="match status" value="1"/>
</dbReference>
<dbReference type="OrthoDB" id="1452822at2"/>
<dbReference type="InterPro" id="IPR032508">
    <property type="entry name" value="FecR_C"/>
</dbReference>
<sequence>MLICQPQARSREGQMKKNAAAFHPFYSLACLCYNRTDMENNEEQFRKASLLLRYLRGELSPEEEAELEGWMQEKEEHQRFVDKLRDEQRLEEELQFFSSIDTDKAWQRIASRTIDQKPVRSLWKSPALWKYAAVLALVASAALFFYQTQLKPKRAPEAVAVATQRQEALKIQPGGDKAKLMVSDGAVFVLEDMANGTVREENGMKVSKQDGMIRFELAGQEQGQVLYNTISTPVGGQYQVVLPDGSKVWLNSASTLRFPSAFVGSERTVALTGEGYFEVAKNKAQPFKVQVNAATVEVLGTHFNIMAYVNEQRITTTLLEGSVKVGNGSKSKLMVPGQQAVIGEDIALQEVDVEEAVAWKNGLFYFNNEDIATVMRQLERWYDVEVAYSGKMTSKHFSGIISRDTELDKVLEMLALTGSVRFETEGRKVIVNTM</sequence>
<dbReference type="Gene3D" id="3.55.50.30">
    <property type="match status" value="1"/>
</dbReference>
<dbReference type="GO" id="GO:0016989">
    <property type="term" value="F:sigma factor antagonist activity"/>
    <property type="evidence" value="ECO:0007669"/>
    <property type="project" value="TreeGrafter"/>
</dbReference>
<dbReference type="AlphaFoldDB" id="A0A501VX73"/>